<comment type="caution">
    <text evidence="2">The sequence shown here is derived from an EMBL/GenBank/DDBJ whole genome shotgun (WGS) entry which is preliminary data.</text>
</comment>
<comment type="similarity">
    <text evidence="1">Belongs to the UPF0305 family.</text>
</comment>
<dbReference type="NCBIfam" id="NF002177">
    <property type="entry name" value="PRK01022.1-5"/>
    <property type="match status" value="1"/>
</dbReference>
<accession>A0A483CWR8</accession>
<evidence type="ECO:0000313" key="3">
    <source>
        <dbReference type="Proteomes" id="UP000292580"/>
    </source>
</evidence>
<dbReference type="EMBL" id="PGCL01000001">
    <property type="protein sequence ID" value="TAJ45680.1"/>
    <property type="molecule type" value="Genomic_DNA"/>
</dbReference>
<sequence length="195" mass="21921">MSERGVERIRRTARRIGACTTRGELGSVLGEEAGRYTLHDLQRIGGGIKREVDPLPEPYRSQVRPYFEAQIFGAYHRLMHAHRSGSFRSMDDPIADPDRFKEFAALIEEGCLRESGKSGTDFGFSDPLHSLFYYLVTGYLMFVENGPGHPVGTPFPGGFVVEQRGDEYFCPIRDKEQDVPFSICNVCPAHQMEGV</sequence>
<name>A0A483CWR8_9EURY</name>
<keyword evidence="3" id="KW-1185">Reference proteome</keyword>
<proteinExistence type="inferred from homology"/>
<organism evidence="2 3">
    <name type="scientific">Methanofollis fontis</name>
    <dbReference type="NCBI Taxonomy" id="2052832"/>
    <lineage>
        <taxon>Archaea</taxon>
        <taxon>Methanobacteriati</taxon>
        <taxon>Methanobacteriota</taxon>
        <taxon>Stenosarchaea group</taxon>
        <taxon>Methanomicrobia</taxon>
        <taxon>Methanomicrobiales</taxon>
        <taxon>Methanomicrobiaceae</taxon>
        <taxon>Methanofollis</taxon>
    </lineage>
</organism>
<protein>
    <recommendedName>
        <fullName evidence="1">UPF0305 protein CUJ86_02900</fullName>
    </recommendedName>
</protein>
<dbReference type="InterPro" id="IPR019215">
    <property type="entry name" value="DUF2115"/>
</dbReference>
<evidence type="ECO:0000313" key="2">
    <source>
        <dbReference type="EMBL" id="TAJ45680.1"/>
    </source>
</evidence>
<dbReference type="HAMAP" id="MF_00763">
    <property type="entry name" value="UPF0305"/>
    <property type="match status" value="1"/>
</dbReference>
<evidence type="ECO:0000256" key="1">
    <source>
        <dbReference type="HAMAP-Rule" id="MF_00763"/>
    </source>
</evidence>
<reference evidence="2 3" key="1">
    <citation type="submission" date="2017-11" db="EMBL/GenBank/DDBJ databases">
        <title>Isolation and Characterization of Methanofollis Species from Methane Seep Offshore SW Taiwan.</title>
        <authorList>
            <person name="Teng N.-H."/>
            <person name="Lai M.-C."/>
            <person name="Chen S.-C."/>
        </authorList>
    </citation>
    <scope>NUCLEOTIDE SEQUENCE [LARGE SCALE GENOMIC DNA]</scope>
    <source>
        <strain evidence="2 3">FWC-SCC2</strain>
    </source>
</reference>
<dbReference type="AlphaFoldDB" id="A0A483CWR8"/>
<dbReference type="Pfam" id="PF09888">
    <property type="entry name" value="DUF2115"/>
    <property type="match status" value="1"/>
</dbReference>
<dbReference type="OrthoDB" id="81482at2157"/>
<dbReference type="Proteomes" id="UP000292580">
    <property type="component" value="Unassembled WGS sequence"/>
</dbReference>
<dbReference type="RefSeq" id="WP_130646046.1">
    <property type="nucleotide sequence ID" value="NZ_PGCL01000001.1"/>
</dbReference>
<gene>
    <name evidence="2" type="ORF">CUJ86_02900</name>
</gene>